<keyword evidence="2" id="KW-1185">Reference proteome</keyword>
<accession>A0A563W168</accession>
<protein>
    <submittedName>
        <fullName evidence="1">Uncharacterized protein</fullName>
    </submittedName>
</protein>
<proteinExistence type="predicted"/>
<evidence type="ECO:0000313" key="1">
    <source>
        <dbReference type="EMBL" id="VEP17406.1"/>
    </source>
</evidence>
<name>A0A563W168_9CYAN</name>
<dbReference type="EMBL" id="CAACVJ010000556">
    <property type="protein sequence ID" value="VEP17406.1"/>
    <property type="molecule type" value="Genomic_DNA"/>
</dbReference>
<dbReference type="Proteomes" id="UP000320055">
    <property type="component" value="Unassembled WGS sequence"/>
</dbReference>
<sequence>MNSPVNSAVKNCELILANKSDYTSDWYLLTHLVKAIAIQERLFITICLINLF</sequence>
<evidence type="ECO:0000313" key="2">
    <source>
        <dbReference type="Proteomes" id="UP000320055"/>
    </source>
</evidence>
<dbReference type="AlphaFoldDB" id="A0A563W168"/>
<gene>
    <name evidence="1" type="ORF">H1P_60062</name>
</gene>
<reference evidence="1 2" key="1">
    <citation type="submission" date="2019-01" db="EMBL/GenBank/DDBJ databases">
        <authorList>
            <person name="Brito A."/>
        </authorList>
    </citation>
    <scope>NUCLEOTIDE SEQUENCE [LARGE SCALE GENOMIC DNA]</scope>
    <source>
        <strain evidence="1">1</strain>
    </source>
</reference>
<organism evidence="1 2">
    <name type="scientific">Hyella patelloides LEGE 07179</name>
    <dbReference type="NCBI Taxonomy" id="945734"/>
    <lineage>
        <taxon>Bacteria</taxon>
        <taxon>Bacillati</taxon>
        <taxon>Cyanobacteriota</taxon>
        <taxon>Cyanophyceae</taxon>
        <taxon>Pleurocapsales</taxon>
        <taxon>Hyellaceae</taxon>
        <taxon>Hyella</taxon>
    </lineage>
</organism>